<keyword evidence="3 8" id="KW-0813">Transport</keyword>
<evidence type="ECO:0000256" key="3">
    <source>
        <dbReference type="ARBA" id="ARBA00022448"/>
    </source>
</evidence>
<keyword evidence="8" id="KW-0406">Ion transport</keyword>
<dbReference type="Proteomes" id="UP000618943">
    <property type="component" value="Unassembled WGS sequence"/>
</dbReference>
<dbReference type="SUPFAM" id="SSF144083">
    <property type="entry name" value="Magnesium transport protein CorA, transmembrane region"/>
    <property type="match status" value="1"/>
</dbReference>
<dbReference type="RefSeq" id="WP_200749748.1">
    <property type="nucleotide sequence ID" value="NZ_JAEOAH010000026.1"/>
</dbReference>
<dbReference type="InterPro" id="IPR004488">
    <property type="entry name" value="Mg/Co-transport_prot_CorA"/>
</dbReference>
<dbReference type="InterPro" id="IPR002523">
    <property type="entry name" value="MgTranspt_CorA/ZnTranspt_ZntB"/>
</dbReference>
<dbReference type="Gene3D" id="1.20.58.340">
    <property type="entry name" value="Magnesium transport protein CorA, transmembrane region"/>
    <property type="match status" value="2"/>
</dbReference>
<keyword evidence="7 8" id="KW-0472">Membrane</keyword>
<evidence type="ECO:0000313" key="10">
    <source>
        <dbReference type="Proteomes" id="UP000618943"/>
    </source>
</evidence>
<keyword evidence="4 8" id="KW-1003">Cell membrane</keyword>
<organism evidence="9 10">
    <name type="scientific">Viridibacillus soli</name>
    <dbReference type="NCBI Taxonomy" id="2798301"/>
    <lineage>
        <taxon>Bacteria</taxon>
        <taxon>Bacillati</taxon>
        <taxon>Bacillota</taxon>
        <taxon>Bacilli</taxon>
        <taxon>Bacillales</taxon>
        <taxon>Caryophanaceae</taxon>
        <taxon>Viridibacillus</taxon>
    </lineage>
</organism>
<keyword evidence="5 8" id="KW-0812">Transmembrane</keyword>
<reference evidence="9 10" key="1">
    <citation type="submission" date="2020-12" db="EMBL/GenBank/DDBJ databases">
        <title>YIM B01967 draft genome.</title>
        <authorList>
            <person name="Yan X."/>
        </authorList>
    </citation>
    <scope>NUCLEOTIDE SEQUENCE [LARGE SCALE GENOMIC DNA]</scope>
    <source>
        <strain evidence="9 10">YIM B01967</strain>
    </source>
</reference>
<evidence type="ECO:0000256" key="7">
    <source>
        <dbReference type="ARBA" id="ARBA00023136"/>
    </source>
</evidence>
<evidence type="ECO:0000256" key="4">
    <source>
        <dbReference type="ARBA" id="ARBA00022475"/>
    </source>
</evidence>
<protein>
    <recommendedName>
        <fullName evidence="8">Magnesium transport protein CorA</fullName>
    </recommendedName>
</protein>
<name>A0ABS1HA22_9BACL</name>
<dbReference type="SUPFAM" id="SSF143865">
    <property type="entry name" value="CorA soluble domain-like"/>
    <property type="match status" value="1"/>
</dbReference>
<comment type="subcellular location">
    <subcellularLocation>
        <location evidence="1">Cell membrane</location>
        <topology evidence="1">Multi-pass membrane protein</topology>
    </subcellularLocation>
    <subcellularLocation>
        <location evidence="8">Membrane</location>
        <topology evidence="8">Multi-pass membrane protein</topology>
    </subcellularLocation>
</comment>
<dbReference type="CDD" id="cd12822">
    <property type="entry name" value="TmCorA-like"/>
    <property type="match status" value="1"/>
</dbReference>
<evidence type="ECO:0000256" key="8">
    <source>
        <dbReference type="RuleBase" id="RU362010"/>
    </source>
</evidence>
<dbReference type="NCBIfam" id="TIGR00383">
    <property type="entry name" value="corA"/>
    <property type="match status" value="1"/>
</dbReference>
<comment type="caution">
    <text evidence="9">The sequence shown here is derived from an EMBL/GenBank/DDBJ whole genome shotgun (WGS) entry which is preliminary data.</text>
</comment>
<dbReference type="PANTHER" id="PTHR46494">
    <property type="entry name" value="CORA FAMILY METAL ION TRANSPORTER (EUROFUNG)"/>
    <property type="match status" value="1"/>
</dbReference>
<evidence type="ECO:0000256" key="5">
    <source>
        <dbReference type="ARBA" id="ARBA00022692"/>
    </source>
</evidence>
<feature type="transmembrane region" description="Helical" evidence="8">
    <location>
        <begin position="264"/>
        <end position="284"/>
    </location>
</feature>
<dbReference type="InterPro" id="IPR045861">
    <property type="entry name" value="CorA_cytoplasmic_dom"/>
</dbReference>
<keyword evidence="8" id="KW-0460">Magnesium</keyword>
<feature type="transmembrane region" description="Helical" evidence="8">
    <location>
        <begin position="296"/>
        <end position="317"/>
    </location>
</feature>
<evidence type="ECO:0000256" key="2">
    <source>
        <dbReference type="ARBA" id="ARBA00009765"/>
    </source>
</evidence>
<comment type="similarity">
    <text evidence="2 8">Belongs to the CorA metal ion transporter (MIT) (TC 1.A.35) family.</text>
</comment>
<keyword evidence="10" id="KW-1185">Reference proteome</keyword>
<dbReference type="PANTHER" id="PTHR46494:SF1">
    <property type="entry name" value="CORA FAMILY METAL ION TRANSPORTER (EUROFUNG)"/>
    <property type="match status" value="1"/>
</dbReference>
<evidence type="ECO:0000256" key="6">
    <source>
        <dbReference type="ARBA" id="ARBA00022989"/>
    </source>
</evidence>
<dbReference type="Pfam" id="PF01544">
    <property type="entry name" value="CorA"/>
    <property type="match status" value="1"/>
</dbReference>
<comment type="function">
    <text evidence="8">Mediates influx of magnesium ions.</text>
</comment>
<keyword evidence="6 8" id="KW-1133">Transmembrane helix</keyword>
<gene>
    <name evidence="8 9" type="primary">corA</name>
    <name evidence="9" type="ORF">JFL43_15605</name>
</gene>
<evidence type="ECO:0000313" key="9">
    <source>
        <dbReference type="EMBL" id="MBK3496262.1"/>
    </source>
</evidence>
<dbReference type="Gene3D" id="3.30.460.20">
    <property type="entry name" value="CorA soluble domain-like"/>
    <property type="match status" value="1"/>
</dbReference>
<evidence type="ECO:0000256" key="1">
    <source>
        <dbReference type="ARBA" id="ARBA00004651"/>
    </source>
</evidence>
<dbReference type="EMBL" id="JAEOAH010000026">
    <property type="protein sequence ID" value="MBK3496262.1"/>
    <property type="molecule type" value="Genomic_DNA"/>
</dbReference>
<dbReference type="InterPro" id="IPR045863">
    <property type="entry name" value="CorA_TM1_TM2"/>
</dbReference>
<accession>A0ABS1HA22</accession>
<sequence length="322" mass="38025">MIKTYLYKQGNKEIEHNFDFTKIDDHLTNQEDLLWIDIYDYQNNELNEIAEIFKFHPLAIEDCMHGDSRPKMDSYGDYKFFVFHAPLYNEKGENEISTVELNIFVGSNYIVTIHNQKLKWLKQMEAICSESPRFMSKGADLLLHTIIDGITDEYFPVLDRIRTRIDELEDEMYEHKPKKVTEEFLALKRAIILIRQGIMPQRRIFSKVNGKWQFDIQEENIPFYKDLNDHLEQIVESTETYRDLVNSALDTYYSIISAKSIEQLNLLTVISTIMLPLSVITGFFGMNVPLPFQDTWFATVVIFVFLITFTWGMWVFFKKIIS</sequence>
<proteinExistence type="inferred from homology"/>